<dbReference type="InterPro" id="IPR001245">
    <property type="entry name" value="Ser-Thr/Tyr_kinase_cat_dom"/>
</dbReference>
<name>A0A397W4H2_9GLOM</name>
<evidence type="ECO:0000313" key="3">
    <source>
        <dbReference type="Proteomes" id="UP000266673"/>
    </source>
</evidence>
<accession>A0A397W4H2</accession>
<proteinExistence type="predicted"/>
<keyword evidence="2" id="KW-0418">Kinase</keyword>
<dbReference type="Proteomes" id="UP000266673">
    <property type="component" value="Unassembled WGS sequence"/>
</dbReference>
<reference evidence="2 3" key="1">
    <citation type="submission" date="2018-06" db="EMBL/GenBank/DDBJ databases">
        <title>Comparative genomics reveals the genomic features of Rhizophagus irregularis, R. cerebriforme, R. diaphanum and Gigaspora rosea, and their symbiotic lifestyle signature.</title>
        <authorList>
            <person name="Morin E."/>
            <person name="San Clemente H."/>
            <person name="Chen E.C.H."/>
            <person name="De La Providencia I."/>
            <person name="Hainaut M."/>
            <person name="Kuo A."/>
            <person name="Kohler A."/>
            <person name="Murat C."/>
            <person name="Tang N."/>
            <person name="Roy S."/>
            <person name="Loubradou J."/>
            <person name="Henrissat B."/>
            <person name="Grigoriev I.V."/>
            <person name="Corradi N."/>
            <person name="Roux C."/>
            <person name="Martin F.M."/>
        </authorList>
    </citation>
    <scope>NUCLEOTIDE SEQUENCE [LARGE SCALE GENOMIC DNA]</scope>
    <source>
        <strain evidence="2 3">DAOM 194757</strain>
    </source>
</reference>
<keyword evidence="2" id="KW-0808">Transferase</keyword>
<dbReference type="InterPro" id="IPR000719">
    <property type="entry name" value="Prot_kinase_dom"/>
</dbReference>
<dbReference type="SUPFAM" id="SSF56112">
    <property type="entry name" value="Protein kinase-like (PK-like)"/>
    <property type="match status" value="1"/>
</dbReference>
<dbReference type="GO" id="GO:0004674">
    <property type="term" value="F:protein serine/threonine kinase activity"/>
    <property type="evidence" value="ECO:0007669"/>
    <property type="project" value="TreeGrafter"/>
</dbReference>
<dbReference type="Gene3D" id="1.10.510.10">
    <property type="entry name" value="Transferase(Phosphotransferase) domain 1"/>
    <property type="match status" value="1"/>
</dbReference>
<dbReference type="InterPro" id="IPR011009">
    <property type="entry name" value="Kinase-like_dom_sf"/>
</dbReference>
<organism evidence="2 3">
    <name type="scientific">Gigaspora rosea</name>
    <dbReference type="NCBI Taxonomy" id="44941"/>
    <lineage>
        <taxon>Eukaryota</taxon>
        <taxon>Fungi</taxon>
        <taxon>Fungi incertae sedis</taxon>
        <taxon>Mucoromycota</taxon>
        <taxon>Glomeromycotina</taxon>
        <taxon>Glomeromycetes</taxon>
        <taxon>Diversisporales</taxon>
        <taxon>Gigasporaceae</taxon>
        <taxon>Gigaspora</taxon>
    </lineage>
</organism>
<evidence type="ECO:0000259" key="1">
    <source>
        <dbReference type="PROSITE" id="PS50011"/>
    </source>
</evidence>
<dbReference type="InterPro" id="IPR051681">
    <property type="entry name" value="Ser/Thr_Kinases-Pseudokinases"/>
</dbReference>
<dbReference type="PANTHER" id="PTHR44329">
    <property type="entry name" value="SERINE/THREONINE-PROTEIN KINASE TNNI3K-RELATED"/>
    <property type="match status" value="1"/>
</dbReference>
<dbReference type="OrthoDB" id="6718656at2759"/>
<dbReference type="PROSITE" id="PS50011">
    <property type="entry name" value="PROTEIN_KINASE_DOM"/>
    <property type="match status" value="1"/>
</dbReference>
<gene>
    <name evidence="2" type="ORF">C2G38_1236612</name>
</gene>
<protein>
    <submittedName>
        <fullName evidence="2">Kinase-like domain-containing protein</fullName>
    </submittedName>
</protein>
<evidence type="ECO:0000313" key="2">
    <source>
        <dbReference type="EMBL" id="RIB29128.1"/>
    </source>
</evidence>
<dbReference type="GO" id="GO:0005524">
    <property type="term" value="F:ATP binding"/>
    <property type="evidence" value="ECO:0007669"/>
    <property type="project" value="InterPro"/>
</dbReference>
<keyword evidence="3" id="KW-1185">Reference proteome</keyword>
<dbReference type="Pfam" id="PF07714">
    <property type="entry name" value="PK_Tyr_Ser-Thr"/>
    <property type="match status" value="1"/>
</dbReference>
<dbReference type="EMBL" id="QKWP01000045">
    <property type="protein sequence ID" value="RIB29128.1"/>
    <property type="molecule type" value="Genomic_DNA"/>
</dbReference>
<dbReference type="AlphaFoldDB" id="A0A397W4H2"/>
<comment type="caution">
    <text evidence="2">The sequence shown here is derived from an EMBL/GenBank/DDBJ whole genome shotgun (WGS) entry which is preliminary data.</text>
</comment>
<feature type="domain" description="Protein kinase" evidence="1">
    <location>
        <begin position="72"/>
        <end position="345"/>
    </location>
</feature>
<dbReference type="STRING" id="44941.A0A397W4H2"/>
<sequence length="412" mass="47794">MVFDFKRDKRYGRCEYCDRYNTSKAWCVSCNPLIATQGWTSGNKNVDDCIKELQLEAKMYDELIEWIPFEKLDGIQGINEGKWESVFIATWLDGKRTVSYADLKYTQHRTPSYVVALKKLPSTHQDFLQEFKNYSRLRHKGSKLEVYGMTQDKTNNEYLMVFQYVNRGSLCKFLSTNFNELNWKIKLEQLTDISGDLAQIHEAGYVHCNLHSDNILQHQFIGDNLKSYISGLGLIKKIEDSCVNEYLYGVLPYIAPEVLIKRTYTPAADIYSFGIIMAELSTGIPPYYDAEHDEWLAIEICNGLRPEFSKDTPECYINLANRCMDANPSNRPNAKEIYNELNNWNHIISKSWNNVIDDLSWNNHKSEIKKAFQSANNVISELITKPQSNFQDKFVSKLLNFKNLPEPVNKQQ</sequence>